<keyword evidence="5" id="KW-0653">Protein transport</keyword>
<dbReference type="GO" id="GO:0015031">
    <property type="term" value="P:protein transport"/>
    <property type="evidence" value="ECO:0007669"/>
    <property type="project" value="UniProtKB-KW"/>
</dbReference>
<keyword evidence="7" id="KW-1185">Reference proteome</keyword>
<dbReference type="STRING" id="13333.W1PMA1"/>
<comment type="subcellular location">
    <subcellularLocation>
        <location evidence="1">Endosome</location>
    </subcellularLocation>
</comment>
<evidence type="ECO:0000256" key="4">
    <source>
        <dbReference type="ARBA" id="ARBA00022753"/>
    </source>
</evidence>
<evidence type="ECO:0000313" key="7">
    <source>
        <dbReference type="Proteomes" id="UP000017836"/>
    </source>
</evidence>
<dbReference type="EMBL" id="KI393051">
    <property type="protein sequence ID" value="ERN09158.1"/>
    <property type="molecule type" value="Genomic_DNA"/>
</dbReference>
<evidence type="ECO:0000256" key="1">
    <source>
        <dbReference type="ARBA" id="ARBA00004177"/>
    </source>
</evidence>
<evidence type="ECO:0000256" key="2">
    <source>
        <dbReference type="ARBA" id="ARBA00010704"/>
    </source>
</evidence>
<evidence type="ECO:0000256" key="5">
    <source>
        <dbReference type="ARBA" id="ARBA00022927"/>
    </source>
</evidence>
<protein>
    <submittedName>
        <fullName evidence="6">Uncharacterized protein</fullName>
    </submittedName>
</protein>
<dbReference type="HOGENOM" id="CLU_1373905_0_0_1"/>
<name>W1PMA1_AMBTC</name>
<keyword evidence="4" id="KW-0967">Endosome</keyword>
<dbReference type="Gramene" id="ERN09158">
    <property type="protein sequence ID" value="ERN09158"/>
    <property type="gene ID" value="AMTR_s00014p00223520"/>
</dbReference>
<organism evidence="6 7">
    <name type="scientific">Amborella trichopoda</name>
    <dbReference type="NCBI Taxonomy" id="13333"/>
    <lineage>
        <taxon>Eukaryota</taxon>
        <taxon>Viridiplantae</taxon>
        <taxon>Streptophyta</taxon>
        <taxon>Embryophyta</taxon>
        <taxon>Tracheophyta</taxon>
        <taxon>Spermatophyta</taxon>
        <taxon>Magnoliopsida</taxon>
        <taxon>Amborellales</taxon>
        <taxon>Amborellaceae</taxon>
        <taxon>Amborella</taxon>
    </lineage>
</organism>
<dbReference type="GO" id="GO:0032456">
    <property type="term" value="P:endocytic recycling"/>
    <property type="evidence" value="ECO:0007669"/>
    <property type="project" value="InterPro"/>
</dbReference>
<evidence type="ECO:0000313" key="6">
    <source>
        <dbReference type="EMBL" id="ERN09158.1"/>
    </source>
</evidence>
<sequence>MSCSISDEFATAFFSWRKRINDSSVIEFLFEVSQALHDSGDVLASRHEHRQAERHVSRFVQLVTLFSHYRSLTALHFSDISAAQVDFGADLEHHLNFLIECRSTFHRMDELKEYIIHSSNYLAIKASSGRDELMDFCKACIAFNEVTIPSLSSNLKRVALLVETAEVALQCGLISHSDSLINAAIDSLHHVTQNDDLSR</sequence>
<dbReference type="Proteomes" id="UP000017836">
    <property type="component" value="Unassembled WGS sequence"/>
</dbReference>
<proteinExistence type="inferred from homology"/>
<dbReference type="InterPro" id="IPR029705">
    <property type="entry name" value="VPS35L"/>
</dbReference>
<keyword evidence="3" id="KW-0813">Transport</keyword>
<reference evidence="7" key="1">
    <citation type="journal article" date="2013" name="Science">
        <title>The Amborella genome and the evolution of flowering plants.</title>
        <authorList>
            <consortium name="Amborella Genome Project"/>
        </authorList>
    </citation>
    <scope>NUCLEOTIDE SEQUENCE [LARGE SCALE GENOMIC DNA]</scope>
</reference>
<dbReference type="eggNOG" id="KOG3682">
    <property type="taxonomic scope" value="Eukaryota"/>
</dbReference>
<comment type="similarity">
    <text evidence="2">Belongs to the VPS35L family.</text>
</comment>
<evidence type="ECO:0000256" key="3">
    <source>
        <dbReference type="ARBA" id="ARBA00022448"/>
    </source>
</evidence>
<accession>W1PMA1</accession>
<dbReference type="PANTHER" id="PTHR13673">
    <property type="entry name" value="ESOPHAGEAL CANCER ASSOCIATED PROTEIN"/>
    <property type="match status" value="1"/>
</dbReference>
<dbReference type="AlphaFoldDB" id="W1PMA1"/>
<gene>
    <name evidence="6" type="ORF">AMTR_s00014p00223520</name>
</gene>
<dbReference type="PANTHER" id="PTHR13673:SF0">
    <property type="entry name" value="VPS35 ENDOSOMAL PROTEIN-SORTING FACTOR-LIKE"/>
    <property type="match status" value="1"/>
</dbReference>
<dbReference type="GO" id="GO:0005768">
    <property type="term" value="C:endosome"/>
    <property type="evidence" value="ECO:0007669"/>
    <property type="project" value="UniProtKB-SubCell"/>
</dbReference>